<sequence>MNTTLSQIQPISTRAEGSEPSFTDDGFEYINVEEIPDLETSQSPDTPEEASPMTPTDIEGFDDQTNLNTGSSTISSTGNSIKLTNARNQALSFYPQMNLDDPLTPTTEVERVEYGQVNDEGDVMSNSTKESSEFREVMNDVLGDEDFMSLCGYTVDSNGSFRERV</sequence>
<dbReference type="InParanoid" id="A0A4Q1BEH7"/>
<feature type="region of interest" description="Disordered" evidence="1">
    <location>
        <begin position="1"/>
        <end position="80"/>
    </location>
</feature>
<feature type="compositionally biased region" description="Polar residues" evidence="1">
    <location>
        <begin position="1"/>
        <end position="12"/>
    </location>
</feature>
<feature type="compositionally biased region" description="Low complexity" evidence="1">
    <location>
        <begin position="68"/>
        <end position="80"/>
    </location>
</feature>
<gene>
    <name evidence="2" type="ORF">M231_07204</name>
</gene>
<name>A0A4Q1BEH7_TREME</name>
<organism evidence="2 3">
    <name type="scientific">Tremella mesenterica</name>
    <name type="common">Jelly fungus</name>
    <dbReference type="NCBI Taxonomy" id="5217"/>
    <lineage>
        <taxon>Eukaryota</taxon>
        <taxon>Fungi</taxon>
        <taxon>Dikarya</taxon>
        <taxon>Basidiomycota</taxon>
        <taxon>Agaricomycotina</taxon>
        <taxon>Tremellomycetes</taxon>
        <taxon>Tremellales</taxon>
        <taxon>Tremellaceae</taxon>
        <taxon>Tremella</taxon>
    </lineage>
</organism>
<evidence type="ECO:0000256" key="1">
    <source>
        <dbReference type="SAM" id="MobiDB-lite"/>
    </source>
</evidence>
<reference evidence="2 3" key="1">
    <citation type="submission" date="2016-06" db="EMBL/GenBank/DDBJ databases">
        <title>Evolution of pathogenesis and genome organization in the Tremellales.</title>
        <authorList>
            <person name="Cuomo C."/>
            <person name="Litvintseva A."/>
            <person name="Heitman J."/>
            <person name="Chen Y."/>
            <person name="Sun S."/>
            <person name="Springer D."/>
            <person name="Dromer F."/>
            <person name="Young S."/>
            <person name="Zeng Q."/>
            <person name="Chapman S."/>
            <person name="Gujja S."/>
            <person name="Saif S."/>
            <person name="Birren B."/>
        </authorList>
    </citation>
    <scope>NUCLEOTIDE SEQUENCE [LARGE SCALE GENOMIC DNA]</scope>
    <source>
        <strain evidence="2 3">ATCC 28783</strain>
    </source>
</reference>
<dbReference type="VEuPathDB" id="FungiDB:TREMEDRAFT_58893"/>
<keyword evidence="3" id="KW-1185">Reference proteome</keyword>
<comment type="caution">
    <text evidence="2">The sequence shown here is derived from an EMBL/GenBank/DDBJ whole genome shotgun (WGS) entry which is preliminary data.</text>
</comment>
<proteinExistence type="predicted"/>
<evidence type="ECO:0000313" key="2">
    <source>
        <dbReference type="EMBL" id="RXK35525.1"/>
    </source>
</evidence>
<evidence type="ECO:0000313" key="3">
    <source>
        <dbReference type="Proteomes" id="UP000289152"/>
    </source>
</evidence>
<dbReference type="AlphaFoldDB" id="A0A4Q1BEH7"/>
<protein>
    <submittedName>
        <fullName evidence="2">Uncharacterized protein</fullName>
    </submittedName>
</protein>
<accession>A0A4Q1BEH7</accession>
<dbReference type="Proteomes" id="UP000289152">
    <property type="component" value="Unassembled WGS sequence"/>
</dbReference>
<dbReference type="EMBL" id="SDIL01000132">
    <property type="protein sequence ID" value="RXK35525.1"/>
    <property type="molecule type" value="Genomic_DNA"/>
</dbReference>